<comment type="caution">
    <text evidence="2">The sequence shown here is derived from an EMBL/GenBank/DDBJ whole genome shotgun (WGS) entry which is preliminary data.</text>
</comment>
<dbReference type="EMBL" id="JADIKK010000008">
    <property type="protein sequence ID" value="MFK2879376.1"/>
    <property type="molecule type" value="Genomic_DNA"/>
</dbReference>
<name>A0ABW8JE44_9GAMM</name>
<gene>
    <name evidence="2" type="ORF">ISP25_20075</name>
</gene>
<dbReference type="Proteomes" id="UP001620339">
    <property type="component" value="Unassembled WGS sequence"/>
</dbReference>
<sequence>MRASRCLLATVLAWLPVVAWACDLAPLPIVGGIGKLHGVSVSFGEADDTLHPTAWQGPLRIAQGSAPACVVDDEVAIVEQPVMLGDGILYVPTYSGSNNRLYAVDTGTCRVLWHSGDFNGPTRFVHGRFVIGREQVQLDRRCRPVGMAKGMD</sequence>
<keyword evidence="3" id="KW-1185">Reference proteome</keyword>
<evidence type="ECO:0000256" key="1">
    <source>
        <dbReference type="SAM" id="SignalP"/>
    </source>
</evidence>
<accession>A0ABW8JE44</accession>
<evidence type="ECO:0000313" key="3">
    <source>
        <dbReference type="Proteomes" id="UP001620339"/>
    </source>
</evidence>
<protein>
    <recommendedName>
        <fullName evidence="4">Pyrrolo-quinoline quinone</fullName>
    </recommendedName>
</protein>
<organism evidence="2 3">
    <name type="scientific">Rhodanobacter hydrolyticus</name>
    <dbReference type="NCBI Taxonomy" id="2250595"/>
    <lineage>
        <taxon>Bacteria</taxon>
        <taxon>Pseudomonadati</taxon>
        <taxon>Pseudomonadota</taxon>
        <taxon>Gammaproteobacteria</taxon>
        <taxon>Lysobacterales</taxon>
        <taxon>Rhodanobacteraceae</taxon>
        <taxon>Rhodanobacter</taxon>
    </lineage>
</organism>
<proteinExistence type="predicted"/>
<keyword evidence="1" id="KW-0732">Signal</keyword>
<evidence type="ECO:0008006" key="4">
    <source>
        <dbReference type="Google" id="ProtNLM"/>
    </source>
</evidence>
<feature type="chain" id="PRO_5046795488" description="Pyrrolo-quinoline quinone" evidence="1">
    <location>
        <begin position="22"/>
        <end position="152"/>
    </location>
</feature>
<dbReference type="RefSeq" id="WP_404616173.1">
    <property type="nucleotide sequence ID" value="NZ_JADIKK010000008.1"/>
</dbReference>
<feature type="signal peptide" evidence="1">
    <location>
        <begin position="1"/>
        <end position="21"/>
    </location>
</feature>
<evidence type="ECO:0000313" key="2">
    <source>
        <dbReference type="EMBL" id="MFK2879376.1"/>
    </source>
</evidence>
<reference evidence="2 3" key="1">
    <citation type="submission" date="2020-10" db="EMBL/GenBank/DDBJ databases">
        <title>Phylogeny of dyella-like bacteria.</title>
        <authorList>
            <person name="Fu J."/>
        </authorList>
    </citation>
    <scope>NUCLEOTIDE SEQUENCE [LARGE SCALE GENOMIC DNA]</scope>
    <source>
        <strain evidence="2 3">KACC 19113</strain>
    </source>
</reference>